<evidence type="ECO:0008006" key="4">
    <source>
        <dbReference type="Google" id="ProtNLM"/>
    </source>
</evidence>
<comment type="caution">
    <text evidence="2">The sequence shown here is derived from an EMBL/GenBank/DDBJ whole genome shotgun (WGS) entry which is preliminary data.</text>
</comment>
<gene>
    <name evidence="2" type="ORF">INT46_006346</name>
</gene>
<name>A0A8H7QHE5_9FUNG</name>
<reference evidence="2" key="1">
    <citation type="submission" date="2020-12" db="EMBL/GenBank/DDBJ databases">
        <title>Metabolic potential, ecology and presence of endohyphal bacteria is reflected in genomic diversity of Mucoromycotina.</title>
        <authorList>
            <person name="Muszewska A."/>
            <person name="Okrasinska A."/>
            <person name="Steczkiewicz K."/>
            <person name="Drgas O."/>
            <person name="Orlowska M."/>
            <person name="Perlinska-Lenart U."/>
            <person name="Aleksandrzak-Piekarczyk T."/>
            <person name="Szatraj K."/>
            <person name="Zielenkiewicz U."/>
            <person name="Pilsyk S."/>
            <person name="Malc E."/>
            <person name="Mieczkowski P."/>
            <person name="Kruszewska J.S."/>
            <person name="Biernat P."/>
            <person name="Pawlowska J."/>
        </authorList>
    </citation>
    <scope>NUCLEOTIDE SEQUENCE</scope>
    <source>
        <strain evidence="2">CBS 226.32</strain>
    </source>
</reference>
<organism evidence="2 3">
    <name type="scientific">Mucor plumbeus</name>
    <dbReference type="NCBI Taxonomy" id="97098"/>
    <lineage>
        <taxon>Eukaryota</taxon>
        <taxon>Fungi</taxon>
        <taxon>Fungi incertae sedis</taxon>
        <taxon>Mucoromycota</taxon>
        <taxon>Mucoromycotina</taxon>
        <taxon>Mucoromycetes</taxon>
        <taxon>Mucorales</taxon>
        <taxon>Mucorineae</taxon>
        <taxon>Mucoraceae</taxon>
        <taxon>Mucor</taxon>
    </lineage>
</organism>
<feature type="signal peptide" evidence="1">
    <location>
        <begin position="1"/>
        <end position="18"/>
    </location>
</feature>
<evidence type="ECO:0000313" key="2">
    <source>
        <dbReference type="EMBL" id="KAG2192462.1"/>
    </source>
</evidence>
<accession>A0A8H7QHE5</accession>
<dbReference type="AlphaFoldDB" id="A0A8H7QHE5"/>
<dbReference type="OrthoDB" id="2274040at2759"/>
<keyword evidence="3" id="KW-1185">Reference proteome</keyword>
<dbReference type="EMBL" id="JAEPRC010000723">
    <property type="protein sequence ID" value="KAG2192462.1"/>
    <property type="molecule type" value="Genomic_DNA"/>
</dbReference>
<evidence type="ECO:0000313" key="3">
    <source>
        <dbReference type="Proteomes" id="UP000650833"/>
    </source>
</evidence>
<dbReference type="Proteomes" id="UP000650833">
    <property type="component" value="Unassembled WGS sequence"/>
</dbReference>
<sequence length="174" mass="18818">MKLSTVFIVSTMITFINAKSLDLSEYGLCQIQGDSSDCAFACQEMVQGRGNCIFNKCYCTEKAEIGKCEDDDHESCDALCQDMSPSLIGFCMDDQLIAHVERKGNCDLATDDLLCRYSCGPLQLQPMCVSGECYCTDIGVGSCKTGNNGEGCKAVCEFLSKSSTGCFEGQCSCH</sequence>
<protein>
    <recommendedName>
        <fullName evidence="4">Defensin-like protein</fullName>
    </recommendedName>
</protein>
<proteinExistence type="predicted"/>
<keyword evidence="1" id="KW-0732">Signal</keyword>
<evidence type="ECO:0000256" key="1">
    <source>
        <dbReference type="SAM" id="SignalP"/>
    </source>
</evidence>
<feature type="chain" id="PRO_5034210924" description="Defensin-like protein" evidence="1">
    <location>
        <begin position="19"/>
        <end position="174"/>
    </location>
</feature>